<sequence length="164" mass="18331">MMRTTEADLARLDEKNDYPIFGSPITLRALWETLVSYRNPNALYTLVVAHIAWSSAVERREPMDFIDFDSLRLPNRPLSGPGGRTTFALDVWIGRSMVSQSRQREDSITFHILVVVPCLILTCLLVPTGFLLCHVLMNASGKTTQAPDLVQGEPFSPNSNVNRA</sequence>
<organism evidence="2 3">
    <name type="scientific">Phaeodactylum tricornutum (strain CCAP 1055/1)</name>
    <dbReference type="NCBI Taxonomy" id="556484"/>
    <lineage>
        <taxon>Eukaryota</taxon>
        <taxon>Sar</taxon>
        <taxon>Stramenopiles</taxon>
        <taxon>Ochrophyta</taxon>
        <taxon>Bacillariophyta</taxon>
        <taxon>Bacillariophyceae</taxon>
        <taxon>Bacillariophycidae</taxon>
        <taxon>Naviculales</taxon>
        <taxon>Phaeodactylaceae</taxon>
        <taxon>Phaeodactylum</taxon>
    </lineage>
</organism>
<reference evidence="2 3" key="1">
    <citation type="journal article" date="2008" name="Nature">
        <title>The Phaeodactylum genome reveals the evolutionary history of diatom genomes.</title>
        <authorList>
            <person name="Bowler C."/>
            <person name="Allen A.E."/>
            <person name="Badger J.H."/>
            <person name="Grimwood J."/>
            <person name="Jabbari K."/>
            <person name="Kuo A."/>
            <person name="Maheswari U."/>
            <person name="Martens C."/>
            <person name="Maumus F."/>
            <person name="Otillar R.P."/>
            <person name="Rayko E."/>
            <person name="Salamov A."/>
            <person name="Vandepoele K."/>
            <person name="Beszteri B."/>
            <person name="Gruber A."/>
            <person name="Heijde M."/>
            <person name="Katinka M."/>
            <person name="Mock T."/>
            <person name="Valentin K."/>
            <person name="Verret F."/>
            <person name="Berges J.A."/>
            <person name="Brownlee C."/>
            <person name="Cadoret J.P."/>
            <person name="Chiovitti A."/>
            <person name="Choi C.J."/>
            <person name="Coesel S."/>
            <person name="De Martino A."/>
            <person name="Detter J.C."/>
            <person name="Durkin C."/>
            <person name="Falciatore A."/>
            <person name="Fournet J."/>
            <person name="Haruta M."/>
            <person name="Huysman M.J."/>
            <person name="Jenkins B.D."/>
            <person name="Jiroutova K."/>
            <person name="Jorgensen R.E."/>
            <person name="Joubert Y."/>
            <person name="Kaplan A."/>
            <person name="Kroger N."/>
            <person name="Kroth P.G."/>
            <person name="La Roche J."/>
            <person name="Lindquist E."/>
            <person name="Lommer M."/>
            <person name="Martin-Jezequel V."/>
            <person name="Lopez P.J."/>
            <person name="Lucas S."/>
            <person name="Mangogna M."/>
            <person name="McGinnis K."/>
            <person name="Medlin L.K."/>
            <person name="Montsant A."/>
            <person name="Oudot-Le Secq M.P."/>
            <person name="Napoli C."/>
            <person name="Obornik M."/>
            <person name="Parker M.S."/>
            <person name="Petit J.L."/>
            <person name="Porcel B.M."/>
            <person name="Poulsen N."/>
            <person name="Robison M."/>
            <person name="Rychlewski L."/>
            <person name="Rynearson T.A."/>
            <person name="Schmutz J."/>
            <person name="Shapiro H."/>
            <person name="Siaut M."/>
            <person name="Stanley M."/>
            <person name="Sussman M.R."/>
            <person name="Taylor A.R."/>
            <person name="Vardi A."/>
            <person name="von Dassow P."/>
            <person name="Vyverman W."/>
            <person name="Willis A."/>
            <person name="Wyrwicz L.S."/>
            <person name="Rokhsar D.S."/>
            <person name="Weissenbach J."/>
            <person name="Armbrust E.V."/>
            <person name="Green B.R."/>
            <person name="Van de Peer Y."/>
            <person name="Grigoriev I.V."/>
        </authorList>
    </citation>
    <scope>NUCLEOTIDE SEQUENCE [LARGE SCALE GENOMIC DNA]</scope>
    <source>
        <strain evidence="2 3">CCAP 1055/1</strain>
    </source>
</reference>
<accession>B7G346</accession>
<dbReference type="HOGENOM" id="CLU_1630256_0_0_1"/>
<dbReference type="AlphaFoldDB" id="B7G346"/>
<dbReference type="GeneID" id="7202520"/>
<feature type="transmembrane region" description="Helical" evidence="1">
    <location>
        <begin position="110"/>
        <end position="137"/>
    </location>
</feature>
<reference evidence="3" key="2">
    <citation type="submission" date="2008-08" db="EMBL/GenBank/DDBJ databases">
        <authorList>
            <consortium name="Diatom Consortium"/>
            <person name="Grigoriev I."/>
            <person name="Grimwood J."/>
            <person name="Kuo A."/>
            <person name="Otillar R.P."/>
            <person name="Salamov A."/>
            <person name="Detter J.C."/>
            <person name="Lindquist E."/>
            <person name="Shapiro H."/>
            <person name="Lucas S."/>
            <person name="Glavina del Rio T."/>
            <person name="Pitluck S."/>
            <person name="Rokhsar D."/>
            <person name="Bowler C."/>
        </authorList>
    </citation>
    <scope>GENOME REANNOTATION</scope>
    <source>
        <strain evidence="3">CCAP 1055/1</strain>
    </source>
</reference>
<keyword evidence="1" id="KW-0472">Membrane</keyword>
<keyword evidence="3" id="KW-1185">Reference proteome</keyword>
<evidence type="ECO:0000256" key="1">
    <source>
        <dbReference type="SAM" id="Phobius"/>
    </source>
</evidence>
<dbReference type="KEGG" id="pti:PHATRDRAFT_37562"/>
<dbReference type="EMBL" id="CM000615">
    <property type="protein sequence ID" value="EEC46767.1"/>
    <property type="molecule type" value="Genomic_DNA"/>
</dbReference>
<dbReference type="RefSeq" id="XP_002181553.1">
    <property type="nucleotide sequence ID" value="XM_002181517.1"/>
</dbReference>
<name>B7G346_PHATC</name>
<dbReference type="InParanoid" id="B7G346"/>
<gene>
    <name evidence="2" type="ORF">PHATRDRAFT_37562</name>
</gene>
<dbReference type="PaxDb" id="2850-Phatr37562"/>
<proteinExistence type="predicted"/>
<evidence type="ECO:0000313" key="2">
    <source>
        <dbReference type="EMBL" id="EEC46767.1"/>
    </source>
</evidence>
<evidence type="ECO:0000313" key="3">
    <source>
        <dbReference type="Proteomes" id="UP000000759"/>
    </source>
</evidence>
<protein>
    <submittedName>
        <fullName evidence="2">Uncharacterized protein</fullName>
    </submittedName>
</protein>
<dbReference type="Proteomes" id="UP000000759">
    <property type="component" value="Chromosome 13"/>
</dbReference>
<keyword evidence="1" id="KW-1133">Transmembrane helix</keyword>
<keyword evidence="1" id="KW-0812">Transmembrane</keyword>